<dbReference type="Proteomes" id="UP000010552">
    <property type="component" value="Unassembled WGS sequence"/>
</dbReference>
<reference evidence="3" key="1">
    <citation type="journal article" date="2013" name="Science">
        <title>Comparative analysis of bat genomes provides insight into the evolution of flight and immunity.</title>
        <authorList>
            <person name="Zhang G."/>
            <person name="Cowled C."/>
            <person name="Shi Z."/>
            <person name="Huang Z."/>
            <person name="Bishop-Lilly K.A."/>
            <person name="Fang X."/>
            <person name="Wynne J.W."/>
            <person name="Xiong Z."/>
            <person name="Baker M.L."/>
            <person name="Zhao W."/>
            <person name="Tachedjian M."/>
            <person name="Zhu Y."/>
            <person name="Zhou P."/>
            <person name="Jiang X."/>
            <person name="Ng J."/>
            <person name="Yang L."/>
            <person name="Wu L."/>
            <person name="Xiao J."/>
            <person name="Feng Y."/>
            <person name="Chen Y."/>
            <person name="Sun X."/>
            <person name="Zhang Y."/>
            <person name="Marsh G.A."/>
            <person name="Crameri G."/>
            <person name="Broder C.C."/>
            <person name="Frey K.G."/>
            <person name="Wang L.F."/>
            <person name="Wang J."/>
        </authorList>
    </citation>
    <scope>NUCLEOTIDE SEQUENCE [LARGE SCALE GENOMIC DNA]</scope>
</reference>
<dbReference type="AlphaFoldDB" id="L5K8R5"/>
<evidence type="ECO:0000313" key="3">
    <source>
        <dbReference type="Proteomes" id="UP000010552"/>
    </source>
</evidence>
<evidence type="ECO:0000256" key="1">
    <source>
        <dbReference type="SAM" id="SignalP"/>
    </source>
</evidence>
<accession>L5K8R5</accession>
<dbReference type="EMBL" id="KB030947">
    <property type="protein sequence ID" value="ELK07767.1"/>
    <property type="molecule type" value="Genomic_DNA"/>
</dbReference>
<keyword evidence="3" id="KW-1185">Reference proteome</keyword>
<feature type="chain" id="PRO_5003968966" evidence="1">
    <location>
        <begin position="23"/>
        <end position="137"/>
    </location>
</feature>
<organism evidence="2 3">
    <name type="scientific">Pteropus alecto</name>
    <name type="common">Black flying fox</name>
    <dbReference type="NCBI Taxonomy" id="9402"/>
    <lineage>
        <taxon>Eukaryota</taxon>
        <taxon>Metazoa</taxon>
        <taxon>Chordata</taxon>
        <taxon>Craniata</taxon>
        <taxon>Vertebrata</taxon>
        <taxon>Euteleostomi</taxon>
        <taxon>Mammalia</taxon>
        <taxon>Eutheria</taxon>
        <taxon>Laurasiatheria</taxon>
        <taxon>Chiroptera</taxon>
        <taxon>Yinpterochiroptera</taxon>
        <taxon>Pteropodoidea</taxon>
        <taxon>Pteropodidae</taxon>
        <taxon>Pteropodinae</taxon>
        <taxon>Pteropus</taxon>
    </lineage>
</organism>
<evidence type="ECO:0000313" key="2">
    <source>
        <dbReference type="EMBL" id="ELK07767.1"/>
    </source>
</evidence>
<gene>
    <name evidence="2" type="ORF">PAL_GLEAN10022141</name>
</gene>
<keyword evidence="1" id="KW-0732">Signal</keyword>
<name>L5K8R5_PTEAL</name>
<sequence>MAYMSSVALAVASVAVVHQPLGLHCSTPCGPLDLGLTFRYFLEPCIPSPMPHCLPSPANVSSCLECDVILPLLWGSLLASLTSPAPKTAVLPKPKESDWSFGDLLPKSGQVDILFIDPMMNEKDRPQCGSNIKNRIE</sequence>
<dbReference type="InParanoid" id="L5K8R5"/>
<feature type="signal peptide" evidence="1">
    <location>
        <begin position="1"/>
        <end position="22"/>
    </location>
</feature>
<proteinExistence type="predicted"/>
<dbReference type="STRING" id="9402.L5K8R5"/>
<protein>
    <submittedName>
        <fullName evidence="2">Uncharacterized protein</fullName>
    </submittedName>
</protein>